<evidence type="ECO:0000313" key="1">
    <source>
        <dbReference type="EMBL" id="GJU01134.1"/>
    </source>
</evidence>
<protein>
    <submittedName>
        <fullName evidence="1">Uncharacterized protein</fullName>
    </submittedName>
</protein>
<reference evidence="1" key="1">
    <citation type="journal article" date="2022" name="Int. J. Mol. Sci.">
        <title>Draft Genome of Tanacetum Coccineum: Genomic Comparison of Closely Related Tanacetum-Family Plants.</title>
        <authorList>
            <person name="Yamashiro T."/>
            <person name="Shiraishi A."/>
            <person name="Nakayama K."/>
            <person name="Satake H."/>
        </authorList>
    </citation>
    <scope>NUCLEOTIDE SEQUENCE</scope>
</reference>
<organism evidence="1 2">
    <name type="scientific">Tanacetum coccineum</name>
    <dbReference type="NCBI Taxonomy" id="301880"/>
    <lineage>
        <taxon>Eukaryota</taxon>
        <taxon>Viridiplantae</taxon>
        <taxon>Streptophyta</taxon>
        <taxon>Embryophyta</taxon>
        <taxon>Tracheophyta</taxon>
        <taxon>Spermatophyta</taxon>
        <taxon>Magnoliopsida</taxon>
        <taxon>eudicotyledons</taxon>
        <taxon>Gunneridae</taxon>
        <taxon>Pentapetalae</taxon>
        <taxon>asterids</taxon>
        <taxon>campanulids</taxon>
        <taxon>Asterales</taxon>
        <taxon>Asteraceae</taxon>
        <taxon>Asteroideae</taxon>
        <taxon>Anthemideae</taxon>
        <taxon>Anthemidinae</taxon>
        <taxon>Tanacetum</taxon>
    </lineage>
</organism>
<gene>
    <name evidence="1" type="ORF">Tco_1111472</name>
</gene>
<dbReference type="Proteomes" id="UP001151760">
    <property type="component" value="Unassembled WGS sequence"/>
</dbReference>
<sequence>MFLDEVAHHISSPPANTKYLPIKDPQPSLLQAKEKKLMQKAKKNMRKINFKWAVTHKFKKYDQKLEALTSINVSKAIKKRSCKTTFTKPSTFADDLLDMDLKLKLLNRIHEIKTHPTNQKLYDTLYASIILDQEALDAQNAETSFHKIMILPLIVRGRKGRKDEKMLVNRLNLQEKIKLPWFMLKKTL</sequence>
<accession>A0ABQ5ILQ8</accession>
<keyword evidence="2" id="KW-1185">Reference proteome</keyword>
<proteinExistence type="predicted"/>
<name>A0ABQ5ILQ8_9ASTR</name>
<comment type="caution">
    <text evidence="1">The sequence shown here is derived from an EMBL/GenBank/DDBJ whole genome shotgun (WGS) entry which is preliminary data.</text>
</comment>
<evidence type="ECO:0000313" key="2">
    <source>
        <dbReference type="Proteomes" id="UP001151760"/>
    </source>
</evidence>
<reference evidence="1" key="2">
    <citation type="submission" date="2022-01" db="EMBL/GenBank/DDBJ databases">
        <authorList>
            <person name="Yamashiro T."/>
            <person name="Shiraishi A."/>
            <person name="Satake H."/>
            <person name="Nakayama K."/>
        </authorList>
    </citation>
    <scope>NUCLEOTIDE SEQUENCE</scope>
</reference>
<dbReference type="EMBL" id="BQNB010020935">
    <property type="protein sequence ID" value="GJU01134.1"/>
    <property type="molecule type" value="Genomic_DNA"/>
</dbReference>